<dbReference type="Proteomes" id="UP000036045">
    <property type="component" value="Unassembled WGS sequence"/>
</dbReference>
<sequence>MLLINELPIEVTKIYPSSSFKGLEILFRIENHDYHFLIGNSTEPFPLNVKHIFKEKDVCPFCQKNIYAAPLGQQICLEFQKNLPVLLKYFQKKYPDIF</sequence>
<dbReference type="PATRIC" id="fig|1397.4.peg.3512"/>
<organism evidence="1 2">
    <name type="scientific">Niallia circulans</name>
    <name type="common">Bacillus circulans</name>
    <dbReference type="NCBI Taxonomy" id="1397"/>
    <lineage>
        <taxon>Bacteria</taxon>
        <taxon>Bacillati</taxon>
        <taxon>Bacillota</taxon>
        <taxon>Bacilli</taxon>
        <taxon>Bacillales</taxon>
        <taxon>Bacillaceae</taxon>
        <taxon>Niallia</taxon>
    </lineage>
</organism>
<name>A0A0J1I7X4_NIACI</name>
<protein>
    <submittedName>
        <fullName evidence="1">Uncharacterized protein</fullName>
    </submittedName>
</protein>
<evidence type="ECO:0000313" key="1">
    <source>
        <dbReference type="EMBL" id="KLV22027.1"/>
    </source>
</evidence>
<accession>A0A0J1I7X4</accession>
<gene>
    <name evidence="1" type="ORF">ABW02_21950</name>
</gene>
<dbReference type="EMBL" id="LDPH01000033">
    <property type="protein sequence ID" value="KLV22027.1"/>
    <property type="molecule type" value="Genomic_DNA"/>
</dbReference>
<dbReference type="AlphaFoldDB" id="A0A0J1I7X4"/>
<proteinExistence type="predicted"/>
<reference evidence="1 2" key="1">
    <citation type="submission" date="2015-05" db="EMBL/GenBank/DDBJ databases">
        <title>Whole genome sequence and identification of bacterial endophytes from Costus igneus.</title>
        <authorList>
            <person name="Lee Y.P."/>
            <person name="Gan H.M."/>
            <person name="Eng W."/>
            <person name="Wheatley M.S."/>
            <person name="Caraballo A."/>
            <person name="Polter S."/>
            <person name="Savka M.A."/>
            <person name="Hudson A.O."/>
        </authorList>
    </citation>
    <scope>NUCLEOTIDE SEQUENCE [LARGE SCALE GENOMIC DNA]</scope>
    <source>
        <strain evidence="1 2">RIT379</strain>
    </source>
</reference>
<keyword evidence="2" id="KW-1185">Reference proteome</keyword>
<comment type="caution">
    <text evidence="1">The sequence shown here is derived from an EMBL/GenBank/DDBJ whole genome shotgun (WGS) entry which is preliminary data.</text>
</comment>
<evidence type="ECO:0000313" key="2">
    <source>
        <dbReference type="Proteomes" id="UP000036045"/>
    </source>
</evidence>